<evidence type="ECO:0000259" key="11">
    <source>
        <dbReference type="PROSITE" id="PS50102"/>
    </source>
</evidence>
<dbReference type="Gene3D" id="2.40.100.10">
    <property type="entry name" value="Cyclophilin-like"/>
    <property type="match status" value="1"/>
</dbReference>
<comment type="function">
    <text evidence="8">PPIases accelerate the folding of proteins. It catalyzes the cis-trans isomerization of proline imidic peptide bonds in oligopeptides.</text>
</comment>
<dbReference type="Pfam" id="PF00160">
    <property type="entry name" value="Pro_isomerase"/>
    <property type="match status" value="1"/>
</dbReference>
<reference evidence="12" key="1">
    <citation type="submission" date="2024-06" db="EMBL/GenBank/DDBJ databases">
        <authorList>
            <person name="Liu X."/>
            <person name="Lenzi L."/>
            <person name="Haldenby T S."/>
            <person name="Uol C."/>
        </authorList>
    </citation>
    <scope>NUCLEOTIDE SEQUENCE</scope>
</reference>
<feature type="domain" description="PPIase cyclophilin-type" evidence="10">
    <location>
        <begin position="6"/>
        <end position="161"/>
    </location>
</feature>
<dbReference type="GO" id="GO:0003723">
    <property type="term" value="F:RNA binding"/>
    <property type="evidence" value="ECO:0007669"/>
    <property type="project" value="UniProtKB-UniRule"/>
</dbReference>
<evidence type="ECO:0000256" key="6">
    <source>
        <dbReference type="ARBA" id="ARBA00023242"/>
    </source>
</evidence>
<feature type="compositionally biased region" description="Low complexity" evidence="9">
    <location>
        <begin position="421"/>
        <end position="430"/>
    </location>
</feature>
<dbReference type="InterPro" id="IPR002130">
    <property type="entry name" value="Cyclophilin-type_PPIase_dom"/>
</dbReference>
<evidence type="ECO:0000256" key="4">
    <source>
        <dbReference type="ARBA" id="ARBA00023110"/>
    </source>
</evidence>
<evidence type="ECO:0000256" key="5">
    <source>
        <dbReference type="ARBA" id="ARBA00023235"/>
    </source>
</evidence>
<dbReference type="Proteomes" id="UP001497525">
    <property type="component" value="Unassembled WGS sequence"/>
</dbReference>
<dbReference type="InterPro" id="IPR035538">
    <property type="entry name" value="Cyclophilin_PPIL4"/>
</dbReference>
<dbReference type="Pfam" id="PF00076">
    <property type="entry name" value="RRM_1"/>
    <property type="match status" value="1"/>
</dbReference>
<dbReference type="EC" id="5.2.1.8" evidence="8"/>
<evidence type="ECO:0000256" key="7">
    <source>
        <dbReference type="PROSITE-ProRule" id="PRU00176"/>
    </source>
</evidence>
<organism evidence="12 13">
    <name type="scientific">Calicophoron daubneyi</name>
    <name type="common">Rumen fluke</name>
    <name type="synonym">Paramphistomum daubneyi</name>
    <dbReference type="NCBI Taxonomy" id="300641"/>
    <lineage>
        <taxon>Eukaryota</taxon>
        <taxon>Metazoa</taxon>
        <taxon>Spiralia</taxon>
        <taxon>Lophotrochozoa</taxon>
        <taxon>Platyhelminthes</taxon>
        <taxon>Trematoda</taxon>
        <taxon>Digenea</taxon>
        <taxon>Plagiorchiida</taxon>
        <taxon>Pronocephalata</taxon>
        <taxon>Paramphistomoidea</taxon>
        <taxon>Paramphistomidae</taxon>
        <taxon>Calicophoron</taxon>
    </lineage>
</organism>
<comment type="similarity">
    <text evidence="8">Belongs to the cyclophilin-type PPIase family. PPIL4 subfamily.</text>
</comment>
<evidence type="ECO:0000256" key="3">
    <source>
        <dbReference type="ARBA" id="ARBA00022884"/>
    </source>
</evidence>
<keyword evidence="5 8" id="KW-0413">Isomerase</keyword>
<keyword evidence="6 8" id="KW-0539">Nucleus</keyword>
<comment type="catalytic activity">
    <reaction evidence="1 8">
        <text>[protein]-peptidylproline (omega=180) = [protein]-peptidylproline (omega=0)</text>
        <dbReference type="Rhea" id="RHEA:16237"/>
        <dbReference type="Rhea" id="RHEA-COMP:10747"/>
        <dbReference type="Rhea" id="RHEA-COMP:10748"/>
        <dbReference type="ChEBI" id="CHEBI:83833"/>
        <dbReference type="ChEBI" id="CHEBI:83834"/>
        <dbReference type="EC" id="5.2.1.8"/>
    </reaction>
</comment>
<dbReference type="PANTHER" id="PTHR45843">
    <property type="entry name" value="PEPTIDYL-PROLYL CIS-TRANS ISOMERASE-LIKE 4"/>
    <property type="match status" value="1"/>
</dbReference>
<proteinExistence type="inferred from homology"/>
<dbReference type="InterPro" id="IPR012677">
    <property type="entry name" value="Nucleotide-bd_a/b_plait_sf"/>
</dbReference>
<dbReference type="Gene3D" id="3.30.70.330">
    <property type="match status" value="1"/>
</dbReference>
<evidence type="ECO:0000256" key="8">
    <source>
        <dbReference type="RuleBase" id="RU365081"/>
    </source>
</evidence>
<dbReference type="CDD" id="cd01921">
    <property type="entry name" value="cyclophilin_RRM"/>
    <property type="match status" value="1"/>
</dbReference>
<comment type="subcellular location">
    <subcellularLocation>
        <location evidence="2 8">Nucleus</location>
    </subcellularLocation>
</comment>
<evidence type="ECO:0000313" key="12">
    <source>
        <dbReference type="EMBL" id="CAL5135241.1"/>
    </source>
</evidence>
<dbReference type="AlphaFoldDB" id="A0AAV2TFZ2"/>
<dbReference type="SUPFAM" id="SSF54928">
    <property type="entry name" value="RNA-binding domain, RBD"/>
    <property type="match status" value="1"/>
</dbReference>
<protein>
    <recommendedName>
        <fullName evidence="8">Peptidyl-prolyl cis-trans isomerase</fullName>
        <shortName evidence="8">PPIase</shortName>
        <ecNumber evidence="8">5.2.1.8</ecNumber>
    </recommendedName>
</protein>
<dbReference type="PROSITE" id="PS50072">
    <property type="entry name" value="CSA_PPIASE_2"/>
    <property type="match status" value="1"/>
</dbReference>
<dbReference type="SMART" id="SM00360">
    <property type="entry name" value="RRM"/>
    <property type="match status" value="1"/>
</dbReference>
<name>A0AAV2TFZ2_CALDB</name>
<evidence type="ECO:0000256" key="2">
    <source>
        <dbReference type="ARBA" id="ARBA00004123"/>
    </source>
</evidence>
<feature type="compositionally biased region" description="Basic residues" evidence="9">
    <location>
        <begin position="433"/>
        <end position="468"/>
    </location>
</feature>
<sequence length="474" mass="54649">MSVLIETSLGVVVVDLYVRERPKCSLNFLKLCQLKAYNFCLFHSVQKNLVAQTGDPTGTGRGGASVFEHLYGEQAKYFDAEKKPKISHGRQGLISMVNNGNGQHGSQFFFTLADNLDYLDQKHTVFGQVAEGMEFIDKINEVYCDKENRPYRNVRIHHTIVLDDPFDTPACLTFPDSPKRYPISHFGEIGPPRIEEDEELDEAVGLSPKQQMEMKAEQEAKTNAQLLTLIGDLPDPDIKPPDNVLFVCRLNPVTTGEDLEIIFSRFGEIKSCEVIRDKRTGASLQYAFIEFENEKDCENAFFKMDKVIIDDRRIHVDFSQSVAKEWQRYKRDEQGGLVSRLPRRRPSPTVENRDDRNIRPESRLKSHSGSPNRPPQRSRRHFEESRAPKRKPSPEERVITDRPRDEKHKPLLGADLDLVISESDSNSSDSLAKKKKKHHHRHHRHDSLERKHSHQTKHGHCKHKHKRRSSNDRR</sequence>
<dbReference type="GO" id="GO:0005634">
    <property type="term" value="C:nucleus"/>
    <property type="evidence" value="ECO:0007669"/>
    <property type="project" value="UniProtKB-SubCell"/>
</dbReference>
<keyword evidence="3 7" id="KW-0694">RNA-binding</keyword>
<dbReference type="GO" id="GO:0003755">
    <property type="term" value="F:peptidyl-prolyl cis-trans isomerase activity"/>
    <property type="evidence" value="ECO:0007669"/>
    <property type="project" value="UniProtKB-UniRule"/>
</dbReference>
<dbReference type="InterPro" id="IPR000504">
    <property type="entry name" value="RRM_dom"/>
</dbReference>
<feature type="domain" description="RRM" evidence="11">
    <location>
        <begin position="243"/>
        <end position="321"/>
    </location>
</feature>
<comment type="caution">
    <text evidence="12">The sequence shown here is derived from an EMBL/GenBank/DDBJ whole genome shotgun (WGS) entry which is preliminary data.</text>
</comment>
<dbReference type="InterPro" id="IPR029000">
    <property type="entry name" value="Cyclophilin-like_dom_sf"/>
</dbReference>
<evidence type="ECO:0000313" key="13">
    <source>
        <dbReference type="Proteomes" id="UP001497525"/>
    </source>
</evidence>
<feature type="compositionally biased region" description="Basic and acidic residues" evidence="9">
    <location>
        <begin position="381"/>
        <end position="409"/>
    </location>
</feature>
<dbReference type="PRINTS" id="PR00153">
    <property type="entry name" value="CSAPPISMRASE"/>
</dbReference>
<dbReference type="PROSITE" id="PS50102">
    <property type="entry name" value="RRM"/>
    <property type="match status" value="1"/>
</dbReference>
<dbReference type="FunFam" id="2.40.100.10:FF:000015">
    <property type="entry name" value="Peptidyl-prolyl cis-trans isomerase"/>
    <property type="match status" value="1"/>
</dbReference>
<dbReference type="SUPFAM" id="SSF50891">
    <property type="entry name" value="Cyclophilin-like"/>
    <property type="match status" value="1"/>
</dbReference>
<dbReference type="EMBL" id="CAXLJL010000256">
    <property type="protein sequence ID" value="CAL5135241.1"/>
    <property type="molecule type" value="Genomic_DNA"/>
</dbReference>
<keyword evidence="4 8" id="KW-0697">Rotamase</keyword>
<dbReference type="PANTHER" id="PTHR45843:SF1">
    <property type="entry name" value="PEPTIDYL-PROLYL CIS-TRANS ISOMERASE-LIKE 4"/>
    <property type="match status" value="1"/>
</dbReference>
<feature type="compositionally biased region" description="Basic and acidic residues" evidence="9">
    <location>
        <begin position="351"/>
        <end position="364"/>
    </location>
</feature>
<evidence type="ECO:0000256" key="9">
    <source>
        <dbReference type="SAM" id="MobiDB-lite"/>
    </source>
</evidence>
<dbReference type="InterPro" id="IPR035979">
    <property type="entry name" value="RBD_domain_sf"/>
</dbReference>
<dbReference type="InterPro" id="IPR035542">
    <property type="entry name" value="CRIP"/>
</dbReference>
<evidence type="ECO:0000259" key="10">
    <source>
        <dbReference type="PROSITE" id="PS50072"/>
    </source>
</evidence>
<dbReference type="CDD" id="cd12235">
    <property type="entry name" value="RRM_PPIL4"/>
    <property type="match status" value="1"/>
</dbReference>
<accession>A0AAV2TFZ2</accession>
<gene>
    <name evidence="12" type="ORF">CDAUBV1_LOCUS9414</name>
</gene>
<feature type="region of interest" description="Disordered" evidence="9">
    <location>
        <begin position="337"/>
        <end position="474"/>
    </location>
</feature>
<evidence type="ECO:0000256" key="1">
    <source>
        <dbReference type="ARBA" id="ARBA00000971"/>
    </source>
</evidence>